<keyword evidence="2" id="KW-0539">Nucleus</keyword>
<evidence type="ECO:0000259" key="4">
    <source>
        <dbReference type="Pfam" id="PF07808"/>
    </source>
</evidence>
<dbReference type="Proteomes" id="UP000236319">
    <property type="component" value="Unassembled WGS sequence"/>
</dbReference>
<dbReference type="InterPro" id="IPR012916">
    <property type="entry name" value="RED_N"/>
</dbReference>
<feature type="region of interest" description="Disordered" evidence="3">
    <location>
        <begin position="1"/>
        <end position="55"/>
    </location>
</feature>
<feature type="domain" description="RED-like N-terminal" evidence="4">
    <location>
        <begin position="36"/>
        <end position="216"/>
    </location>
</feature>
<evidence type="ECO:0000313" key="6">
    <source>
        <dbReference type="Proteomes" id="UP000236319"/>
    </source>
</evidence>
<dbReference type="InterPro" id="IPR039896">
    <property type="entry name" value="Red-like"/>
</dbReference>
<evidence type="ECO:0000256" key="1">
    <source>
        <dbReference type="ARBA" id="ARBA00004123"/>
    </source>
</evidence>
<evidence type="ECO:0000313" key="5">
    <source>
        <dbReference type="EMBL" id="GBE59241.1"/>
    </source>
</evidence>
<dbReference type="PANTHER" id="PTHR12765">
    <property type="entry name" value="RED PROTEIN IK FACTOR CYTOKINE IK"/>
    <property type="match status" value="1"/>
</dbReference>
<protein>
    <submittedName>
        <fullName evidence="5">RED family protein</fullName>
    </submittedName>
</protein>
<feature type="compositionally biased region" description="Basic and acidic residues" evidence="3">
    <location>
        <begin position="251"/>
        <end position="262"/>
    </location>
</feature>
<sequence length="400" mass="45277">MAQGGQESAGRRPKESHRPRNNAKNDATDSRRRHQAARHRPAEPEQTTDGNYRDRAFERSQLKDDYYKKIVEEHALLKAQTEEESRYMVSSCLLIFTARQGGDEEHTHLVKGLDYVLLEKVRKSLAPRVAAERAAEAAAAAAGEEIGHSDLGRYIYRTFIYHTHMHHRQFHQRLSKTYSLVCQGYKFKRKDADTQTFYTLDLSMEPSANDVPSTVVAKGDPEKVPARGEIRGCLPAEIKNEIAEALQWHQENRKKPKEERLHARPLKAANGGSGDDSDDIFADAGEYRSNELNTDQVTRLKSNEKYFDEESEDEAADDTYQGPSRLQVLGRRKRTAAVADGYDECYPSAADVDSDDETGGKGKKSRGNRAEWRKIEKIIADKAAIPMEQLERISTAQKQK</sequence>
<feature type="region of interest" description="Disordered" evidence="3">
    <location>
        <begin position="346"/>
        <end position="370"/>
    </location>
</feature>
<dbReference type="Pfam" id="PF07808">
    <property type="entry name" value="RED_N"/>
    <property type="match status" value="1"/>
</dbReference>
<dbReference type="AlphaFoldDB" id="A0A2H6K8C4"/>
<organism evidence="5 6">
    <name type="scientific">Babesia ovata</name>
    <dbReference type="NCBI Taxonomy" id="189622"/>
    <lineage>
        <taxon>Eukaryota</taxon>
        <taxon>Sar</taxon>
        <taxon>Alveolata</taxon>
        <taxon>Apicomplexa</taxon>
        <taxon>Aconoidasida</taxon>
        <taxon>Piroplasmida</taxon>
        <taxon>Babesiidae</taxon>
        <taxon>Babesia</taxon>
    </lineage>
</organism>
<keyword evidence="6" id="KW-1185">Reference proteome</keyword>
<dbReference type="GeneID" id="39873011"/>
<comment type="caution">
    <text evidence="5">The sequence shown here is derived from an EMBL/GenBank/DDBJ whole genome shotgun (WGS) entry which is preliminary data.</text>
</comment>
<dbReference type="OrthoDB" id="3366823at2759"/>
<proteinExistence type="predicted"/>
<evidence type="ECO:0000256" key="2">
    <source>
        <dbReference type="ARBA" id="ARBA00023242"/>
    </source>
</evidence>
<name>A0A2H6K8C4_9APIC</name>
<accession>A0A2H6K8C4</accession>
<evidence type="ECO:0000256" key="3">
    <source>
        <dbReference type="SAM" id="MobiDB-lite"/>
    </source>
</evidence>
<feature type="region of interest" description="Disordered" evidence="3">
    <location>
        <begin position="251"/>
        <end position="282"/>
    </location>
</feature>
<comment type="subcellular location">
    <subcellularLocation>
        <location evidence="1">Nucleus</location>
    </subcellularLocation>
</comment>
<reference evidence="5 6" key="1">
    <citation type="journal article" date="2017" name="BMC Genomics">
        <title>Whole-genome assembly of Babesia ovata and comparative genomics between closely related pathogens.</title>
        <authorList>
            <person name="Yamagishi J."/>
            <person name="Asada M."/>
            <person name="Hakimi H."/>
            <person name="Tanaka T.Q."/>
            <person name="Sugimoto C."/>
            <person name="Kawazu S."/>
        </authorList>
    </citation>
    <scope>NUCLEOTIDE SEQUENCE [LARGE SCALE GENOMIC DNA]</scope>
    <source>
        <strain evidence="5 6">Miyake</strain>
    </source>
</reference>
<feature type="compositionally biased region" description="Basic and acidic residues" evidence="3">
    <location>
        <begin position="9"/>
        <end position="18"/>
    </location>
</feature>
<dbReference type="EMBL" id="BDSA01000001">
    <property type="protein sequence ID" value="GBE59241.1"/>
    <property type="molecule type" value="Genomic_DNA"/>
</dbReference>
<gene>
    <name evidence="5" type="ORF">BOVATA_007340</name>
</gene>
<dbReference type="VEuPathDB" id="PiroplasmaDB:BOVATA_007340"/>
<dbReference type="GO" id="GO:0005634">
    <property type="term" value="C:nucleus"/>
    <property type="evidence" value="ECO:0007669"/>
    <property type="project" value="UniProtKB-SubCell"/>
</dbReference>
<dbReference type="RefSeq" id="XP_028865484.1">
    <property type="nucleotide sequence ID" value="XM_029009651.1"/>
</dbReference>